<feature type="compositionally biased region" description="Polar residues" evidence="1">
    <location>
        <begin position="217"/>
        <end position="229"/>
    </location>
</feature>
<comment type="caution">
    <text evidence="2">The sequence shown here is derived from an EMBL/GenBank/DDBJ whole genome shotgun (WGS) entry which is preliminary data.</text>
</comment>
<feature type="compositionally biased region" description="Polar residues" evidence="1">
    <location>
        <begin position="72"/>
        <end position="83"/>
    </location>
</feature>
<feature type="compositionally biased region" description="Basic and acidic residues" evidence="1">
    <location>
        <begin position="264"/>
        <end position="276"/>
    </location>
</feature>
<evidence type="ECO:0008006" key="4">
    <source>
        <dbReference type="Google" id="ProtNLM"/>
    </source>
</evidence>
<dbReference type="Gene3D" id="2.30.29.30">
    <property type="entry name" value="Pleckstrin-homology domain (PH domain)/Phosphotyrosine-binding domain (PTB)"/>
    <property type="match status" value="1"/>
</dbReference>
<feature type="compositionally biased region" description="Basic and acidic residues" evidence="1">
    <location>
        <begin position="230"/>
        <end position="242"/>
    </location>
</feature>
<evidence type="ECO:0000313" key="3">
    <source>
        <dbReference type="Proteomes" id="UP001175271"/>
    </source>
</evidence>
<feature type="compositionally biased region" description="Basic and acidic residues" evidence="1">
    <location>
        <begin position="312"/>
        <end position="332"/>
    </location>
</feature>
<organism evidence="2 3">
    <name type="scientific">Steinernema hermaphroditum</name>
    <dbReference type="NCBI Taxonomy" id="289476"/>
    <lineage>
        <taxon>Eukaryota</taxon>
        <taxon>Metazoa</taxon>
        <taxon>Ecdysozoa</taxon>
        <taxon>Nematoda</taxon>
        <taxon>Chromadorea</taxon>
        <taxon>Rhabditida</taxon>
        <taxon>Tylenchina</taxon>
        <taxon>Panagrolaimomorpha</taxon>
        <taxon>Strongyloidoidea</taxon>
        <taxon>Steinernematidae</taxon>
        <taxon>Steinernema</taxon>
    </lineage>
</organism>
<accession>A0AA39M203</accession>
<dbReference type="AlphaFoldDB" id="A0AA39M203"/>
<feature type="region of interest" description="Disordered" evidence="1">
    <location>
        <begin position="48"/>
        <end position="201"/>
    </location>
</feature>
<dbReference type="EMBL" id="JAUCMV010000002">
    <property type="protein sequence ID" value="KAK0417679.1"/>
    <property type="molecule type" value="Genomic_DNA"/>
</dbReference>
<dbReference type="Proteomes" id="UP001175271">
    <property type="component" value="Unassembled WGS sequence"/>
</dbReference>
<dbReference type="SUPFAM" id="SSF50729">
    <property type="entry name" value="PH domain-like"/>
    <property type="match status" value="1"/>
</dbReference>
<gene>
    <name evidence="2" type="ORF">QR680_013146</name>
</gene>
<name>A0AA39M203_9BILA</name>
<proteinExistence type="predicted"/>
<feature type="compositionally biased region" description="Low complexity" evidence="1">
    <location>
        <begin position="285"/>
        <end position="296"/>
    </location>
</feature>
<keyword evidence="3" id="KW-1185">Reference proteome</keyword>
<reference evidence="2" key="1">
    <citation type="submission" date="2023-06" db="EMBL/GenBank/DDBJ databases">
        <title>Genomic analysis of the entomopathogenic nematode Steinernema hermaphroditum.</title>
        <authorList>
            <person name="Schwarz E.M."/>
            <person name="Heppert J.K."/>
            <person name="Baniya A."/>
            <person name="Schwartz H.T."/>
            <person name="Tan C.-H."/>
            <person name="Antoshechkin I."/>
            <person name="Sternberg P.W."/>
            <person name="Goodrich-Blair H."/>
            <person name="Dillman A.R."/>
        </authorList>
    </citation>
    <scope>NUCLEOTIDE SEQUENCE</scope>
    <source>
        <strain evidence="2">PS9179</strain>
        <tissue evidence="2">Whole animal</tissue>
    </source>
</reference>
<dbReference type="InterPro" id="IPR011993">
    <property type="entry name" value="PH-like_dom_sf"/>
</dbReference>
<sequence>MQFQEKLGLLNRNFLAYLTHAIGKTPNADFSPTVRDYLKHVGELDNIYAKPSEPKKRKTENADEPVPKTGILKSSSSTSNDGAQSKKAVTFGSSEEDEMKRVDKVRKLLAKTPKPKSNFNPEELRASRKRSKFGAEDEVETVTFKSRLDQGNGAADKTEAPKIPEFLTKAQSEGASFWKKKNLPSDGDGESPKLDGVQKPEEAFKSGCKPFTFGVFSKTNTSSPTSTVEKAQKADDSSKSSDKFFTFDVFSKTSASSPTSTSEKAQKVDDSSKSSDRSFTFGVFSKTSSSTPTSTTEGEKAPLTFGFMSKSKPAEDKPVSAAVDKDKAEKPATSESTPTGFTSFWGNKSVSQEGSDGTPKADDKPGFTFGVFSKTSSLTPTSTVQPEQPLTFGFVAKPKPAEVEASDNNEEVSDEPPKVEAVVNEEPGTIYMSKCGVHLFKNKAYTKLGIGMMYLKKESEESTEETPEIFLLRAATATGTVWANARMKNVTAKSVDAHKITMGVPNAEGTIQTLLLKLPTPDAKDRVLDYLSQK</sequence>
<feature type="compositionally biased region" description="Polar residues" evidence="1">
    <location>
        <begin position="333"/>
        <end position="355"/>
    </location>
</feature>
<evidence type="ECO:0000256" key="1">
    <source>
        <dbReference type="SAM" id="MobiDB-lite"/>
    </source>
</evidence>
<protein>
    <recommendedName>
        <fullName evidence="4">RanBD1 domain-containing protein</fullName>
    </recommendedName>
</protein>
<evidence type="ECO:0000313" key="2">
    <source>
        <dbReference type="EMBL" id="KAK0417679.1"/>
    </source>
</evidence>
<feature type="compositionally biased region" description="Low complexity" evidence="1">
    <location>
        <begin position="243"/>
        <end position="262"/>
    </location>
</feature>
<feature type="compositionally biased region" description="Basic and acidic residues" evidence="1">
    <location>
        <begin position="190"/>
        <end position="201"/>
    </location>
</feature>
<feature type="region of interest" description="Disordered" evidence="1">
    <location>
        <begin position="216"/>
        <end position="366"/>
    </location>
</feature>